<keyword evidence="2" id="KW-0808">Transferase</keyword>
<dbReference type="Proteomes" id="UP001149140">
    <property type="component" value="Unassembled WGS sequence"/>
</dbReference>
<dbReference type="GO" id="GO:0008757">
    <property type="term" value="F:S-adenosylmethionine-dependent methyltransferase activity"/>
    <property type="evidence" value="ECO:0007669"/>
    <property type="project" value="InterPro"/>
</dbReference>
<dbReference type="RefSeq" id="WP_270037713.1">
    <property type="nucleotide sequence ID" value="NZ_JAPDOD010000001.1"/>
</dbReference>
<name>A0A9X3S2V7_9ACTN</name>
<dbReference type="InterPro" id="IPR013216">
    <property type="entry name" value="Methyltransf_11"/>
</dbReference>
<keyword evidence="3" id="KW-1185">Reference proteome</keyword>
<evidence type="ECO:0000259" key="1">
    <source>
        <dbReference type="Pfam" id="PF08241"/>
    </source>
</evidence>
<dbReference type="Gene3D" id="3.40.50.150">
    <property type="entry name" value="Vaccinia Virus protein VP39"/>
    <property type="match status" value="1"/>
</dbReference>
<dbReference type="GO" id="GO:0032259">
    <property type="term" value="P:methylation"/>
    <property type="evidence" value="ECO:0007669"/>
    <property type="project" value="UniProtKB-KW"/>
</dbReference>
<dbReference type="EMBL" id="JAPDOD010000001">
    <property type="protein sequence ID" value="MDA0159058.1"/>
    <property type="molecule type" value="Genomic_DNA"/>
</dbReference>
<organism evidence="2 3">
    <name type="scientific">Solirubrobacter ginsenosidimutans</name>
    <dbReference type="NCBI Taxonomy" id="490573"/>
    <lineage>
        <taxon>Bacteria</taxon>
        <taxon>Bacillati</taxon>
        <taxon>Actinomycetota</taxon>
        <taxon>Thermoleophilia</taxon>
        <taxon>Solirubrobacterales</taxon>
        <taxon>Solirubrobacteraceae</taxon>
        <taxon>Solirubrobacter</taxon>
    </lineage>
</organism>
<sequence>MSALDEQRELWSAAPRDWAEIAEPQNEALFARLLDVTGVQRGTRLLDVACGSGFAAALAARRGAEVAGVDVTPELLAIARERTPAGDFREAGMDDLPFGDASFDVVTGVNGFQFALDPDTALREAARVLVPGGRLGAATFAEPERNEGTALHLAMKALVVEPEDDGYTPYSLSEAGGLERALIAAGLEVVDAGEVPLTWAYVDTETTLRALLASAGGARAARAVGETRVREALTEAMRPFQDATGAVALRNVFRYVVARRS</sequence>
<evidence type="ECO:0000313" key="2">
    <source>
        <dbReference type="EMBL" id="MDA0159058.1"/>
    </source>
</evidence>
<accession>A0A9X3S2V7</accession>
<protein>
    <submittedName>
        <fullName evidence="2">Methyltransferase domain-containing protein</fullName>
    </submittedName>
</protein>
<proteinExistence type="predicted"/>
<feature type="domain" description="Methyltransferase type 11" evidence="1">
    <location>
        <begin position="46"/>
        <end position="135"/>
    </location>
</feature>
<keyword evidence="2" id="KW-0489">Methyltransferase</keyword>
<dbReference type="AlphaFoldDB" id="A0A9X3S2V7"/>
<comment type="caution">
    <text evidence="2">The sequence shown here is derived from an EMBL/GenBank/DDBJ whole genome shotgun (WGS) entry which is preliminary data.</text>
</comment>
<dbReference type="PANTHER" id="PTHR43591">
    <property type="entry name" value="METHYLTRANSFERASE"/>
    <property type="match status" value="1"/>
</dbReference>
<gene>
    <name evidence="2" type="ORF">OM076_02175</name>
</gene>
<dbReference type="CDD" id="cd02440">
    <property type="entry name" value="AdoMet_MTases"/>
    <property type="match status" value="1"/>
</dbReference>
<reference evidence="2" key="1">
    <citation type="submission" date="2022-10" db="EMBL/GenBank/DDBJ databases">
        <title>The WGS of Solirubrobacter ginsenosidimutans DSM 21036.</title>
        <authorList>
            <person name="Jiang Z."/>
        </authorList>
    </citation>
    <scope>NUCLEOTIDE SEQUENCE</scope>
    <source>
        <strain evidence="2">DSM 21036</strain>
    </source>
</reference>
<dbReference type="InterPro" id="IPR029063">
    <property type="entry name" value="SAM-dependent_MTases_sf"/>
</dbReference>
<dbReference type="SUPFAM" id="SSF53335">
    <property type="entry name" value="S-adenosyl-L-methionine-dependent methyltransferases"/>
    <property type="match status" value="1"/>
</dbReference>
<evidence type="ECO:0000313" key="3">
    <source>
        <dbReference type="Proteomes" id="UP001149140"/>
    </source>
</evidence>
<dbReference type="Pfam" id="PF08241">
    <property type="entry name" value="Methyltransf_11"/>
    <property type="match status" value="1"/>
</dbReference>